<keyword evidence="4 8" id="KW-0479">Metal-binding</keyword>
<dbReference type="EMBL" id="JACCFY010000001">
    <property type="protein sequence ID" value="NYJ78612.1"/>
    <property type="molecule type" value="Genomic_DNA"/>
</dbReference>
<dbReference type="GO" id="GO:0005975">
    <property type="term" value="P:carbohydrate metabolic process"/>
    <property type="evidence" value="ECO:0007669"/>
    <property type="project" value="InterPro"/>
</dbReference>
<comment type="catalytic activity">
    <reaction evidence="1">
        <text>D-mannose 6-phosphate = D-fructose 6-phosphate</text>
        <dbReference type="Rhea" id="RHEA:12356"/>
        <dbReference type="ChEBI" id="CHEBI:58735"/>
        <dbReference type="ChEBI" id="CHEBI:61527"/>
        <dbReference type="EC" id="5.3.1.8"/>
    </reaction>
</comment>
<dbReference type="PANTHER" id="PTHR10309">
    <property type="entry name" value="MANNOSE-6-PHOSPHATE ISOMERASE"/>
    <property type="match status" value="1"/>
</dbReference>
<evidence type="ECO:0000313" key="12">
    <source>
        <dbReference type="Proteomes" id="UP000535437"/>
    </source>
</evidence>
<dbReference type="Pfam" id="PF20511">
    <property type="entry name" value="PMI_typeI_cat"/>
    <property type="match status" value="1"/>
</dbReference>
<evidence type="ECO:0000256" key="3">
    <source>
        <dbReference type="ARBA" id="ARBA00011956"/>
    </source>
</evidence>
<dbReference type="NCBIfam" id="TIGR00218">
    <property type="entry name" value="manA"/>
    <property type="match status" value="1"/>
</dbReference>
<evidence type="ECO:0000256" key="7">
    <source>
        <dbReference type="PIRSR" id="PIRSR001480-1"/>
    </source>
</evidence>
<name>A0A7Z0GMH2_9MICC</name>
<feature type="domain" description="Phosphomannose isomerase type I catalytic" evidence="10">
    <location>
        <begin position="7"/>
        <end position="145"/>
    </location>
</feature>
<feature type="region of interest" description="Disordered" evidence="9">
    <location>
        <begin position="422"/>
        <end position="445"/>
    </location>
</feature>
<dbReference type="PANTHER" id="PTHR10309:SF0">
    <property type="entry name" value="MANNOSE-6-PHOSPHATE ISOMERASE"/>
    <property type="match status" value="1"/>
</dbReference>
<reference evidence="11 12" key="1">
    <citation type="submission" date="2020-07" db="EMBL/GenBank/DDBJ databases">
        <title>Sequencing the genomes of 1000 actinobacteria strains.</title>
        <authorList>
            <person name="Klenk H.-P."/>
        </authorList>
    </citation>
    <scope>NUCLEOTIDE SEQUENCE [LARGE SCALE GENOMIC DNA]</scope>
    <source>
        <strain evidence="11 12">DSM 15475</strain>
    </source>
</reference>
<dbReference type="GO" id="GO:0005829">
    <property type="term" value="C:cytosol"/>
    <property type="evidence" value="ECO:0007669"/>
    <property type="project" value="TreeGrafter"/>
</dbReference>
<comment type="cofactor">
    <cofactor evidence="8">
        <name>Zn(2+)</name>
        <dbReference type="ChEBI" id="CHEBI:29105"/>
    </cofactor>
    <text evidence="8">Binds 1 zinc ion per subunit.</text>
</comment>
<evidence type="ECO:0000256" key="4">
    <source>
        <dbReference type="ARBA" id="ARBA00022723"/>
    </source>
</evidence>
<feature type="binding site" evidence="8">
    <location>
        <position position="90"/>
    </location>
    <ligand>
        <name>Zn(2+)</name>
        <dbReference type="ChEBI" id="CHEBI:29105"/>
    </ligand>
</feature>
<proteinExistence type="inferred from homology"/>
<sequence>MTERLRLLRIDNDCMPYAWGAPGRISALLGCLAAPGPEAELWLGAHPRSPSRLLDADSPWADTREWEQATGHRLPFLLKILAAEQPLSLQAHPDAERAARGYAREEAAGVPADAPERMYRDPRPKPEMILALEDGFEALCGFRPVDELLGVVSEALAALPEDDASAPHRRALSHWLDQAERLQQRPGGIGDMGDMVSWLLSGESTSAAVVPALLHAADRLSVNGPAGHTGSSGQALSRLVHHLQRHHPGDPGIAVAVMLNHVTLQAGESLWLRAGVVHAYLQGLGIELMGPSDNVLRGGLTGKHIDVVELLQVAELAPGPAVPIVPQTIGAHQVAHGPAAPDSSPFELIEVTGQAAVRASGPSILVVLEGDLRITAGETVPPQGEPSEPAVRRRVRRGDMLLVTEAARLQVEGQGRAFLAVPRGEGHRRPSTAVASHRMTGGDQR</sequence>
<dbReference type="SUPFAM" id="SSF51182">
    <property type="entry name" value="RmlC-like cupins"/>
    <property type="match status" value="1"/>
</dbReference>
<evidence type="ECO:0000256" key="5">
    <source>
        <dbReference type="ARBA" id="ARBA00022833"/>
    </source>
</evidence>
<dbReference type="CDD" id="cd07011">
    <property type="entry name" value="cupin_PMI_type_I_N"/>
    <property type="match status" value="1"/>
</dbReference>
<keyword evidence="6 11" id="KW-0413">Isomerase</keyword>
<dbReference type="InterPro" id="IPR046457">
    <property type="entry name" value="PMI_typeI_cat"/>
</dbReference>
<evidence type="ECO:0000313" key="11">
    <source>
        <dbReference type="EMBL" id="NYJ78612.1"/>
    </source>
</evidence>
<dbReference type="InterPro" id="IPR011051">
    <property type="entry name" value="RmlC_Cupin_sf"/>
</dbReference>
<accession>A0A7Z0GMH2</accession>
<dbReference type="PRINTS" id="PR00714">
    <property type="entry name" value="MAN6PISMRASE"/>
</dbReference>
<protein>
    <recommendedName>
        <fullName evidence="3">mannose-6-phosphate isomerase</fullName>
        <ecNumber evidence="3">5.3.1.8</ecNumber>
    </recommendedName>
</protein>
<organism evidence="11 12">
    <name type="scientific">Nesterenkonia xinjiangensis</name>
    <dbReference type="NCBI Taxonomy" id="225327"/>
    <lineage>
        <taxon>Bacteria</taxon>
        <taxon>Bacillati</taxon>
        <taxon>Actinomycetota</taxon>
        <taxon>Actinomycetes</taxon>
        <taxon>Micrococcales</taxon>
        <taxon>Micrococcaceae</taxon>
        <taxon>Nesterenkonia</taxon>
    </lineage>
</organism>
<keyword evidence="5 8" id="KW-0862">Zinc</keyword>
<evidence type="ECO:0000259" key="10">
    <source>
        <dbReference type="Pfam" id="PF20511"/>
    </source>
</evidence>
<feature type="binding site" evidence="8">
    <location>
        <position position="127"/>
    </location>
    <ligand>
        <name>Zn(2+)</name>
        <dbReference type="ChEBI" id="CHEBI:29105"/>
    </ligand>
</feature>
<evidence type="ECO:0000256" key="8">
    <source>
        <dbReference type="PIRSR" id="PIRSR001480-2"/>
    </source>
</evidence>
<dbReference type="AlphaFoldDB" id="A0A7Z0GMH2"/>
<evidence type="ECO:0000256" key="1">
    <source>
        <dbReference type="ARBA" id="ARBA00000757"/>
    </source>
</evidence>
<evidence type="ECO:0000256" key="2">
    <source>
        <dbReference type="ARBA" id="ARBA00010772"/>
    </source>
</evidence>
<dbReference type="PIRSF" id="PIRSF001480">
    <property type="entry name" value="Mannose-6-phosphate_isomerase"/>
    <property type="match status" value="1"/>
</dbReference>
<feature type="binding site" evidence="8">
    <location>
        <position position="92"/>
    </location>
    <ligand>
        <name>Zn(2+)</name>
        <dbReference type="ChEBI" id="CHEBI:29105"/>
    </ligand>
</feature>
<dbReference type="GO" id="GO:0004476">
    <property type="term" value="F:mannose-6-phosphate isomerase activity"/>
    <property type="evidence" value="ECO:0007669"/>
    <property type="project" value="UniProtKB-EC"/>
</dbReference>
<dbReference type="InterPro" id="IPR014710">
    <property type="entry name" value="RmlC-like_jellyroll"/>
</dbReference>
<evidence type="ECO:0000256" key="6">
    <source>
        <dbReference type="ARBA" id="ARBA00023235"/>
    </source>
</evidence>
<comment type="similarity">
    <text evidence="2">Belongs to the mannose-6-phosphate isomerase type 1 family.</text>
</comment>
<dbReference type="InterPro" id="IPR016305">
    <property type="entry name" value="Mannose-6-P_Isomerase"/>
</dbReference>
<evidence type="ECO:0000256" key="9">
    <source>
        <dbReference type="SAM" id="MobiDB-lite"/>
    </source>
</evidence>
<dbReference type="Gene3D" id="2.60.120.10">
    <property type="entry name" value="Jelly Rolls"/>
    <property type="match status" value="2"/>
</dbReference>
<gene>
    <name evidence="11" type="ORF">HNR09_002023</name>
</gene>
<dbReference type="InterPro" id="IPR001250">
    <property type="entry name" value="Man6P_Isoase-1"/>
</dbReference>
<dbReference type="Proteomes" id="UP000535437">
    <property type="component" value="Unassembled WGS sequence"/>
</dbReference>
<keyword evidence="12" id="KW-1185">Reference proteome</keyword>
<dbReference type="EC" id="5.3.1.8" evidence="3"/>
<dbReference type="Gene3D" id="1.10.441.10">
    <property type="entry name" value="Phosphomannose Isomerase, domain 2"/>
    <property type="match status" value="1"/>
</dbReference>
<feature type="binding site" evidence="8">
    <location>
        <position position="278"/>
    </location>
    <ligand>
        <name>Zn(2+)</name>
        <dbReference type="ChEBI" id="CHEBI:29105"/>
    </ligand>
</feature>
<dbReference type="GO" id="GO:0008270">
    <property type="term" value="F:zinc ion binding"/>
    <property type="evidence" value="ECO:0007669"/>
    <property type="project" value="InterPro"/>
</dbReference>
<dbReference type="RefSeq" id="WP_179541932.1">
    <property type="nucleotide sequence ID" value="NZ_BAAALL010000005.1"/>
</dbReference>
<feature type="active site" evidence="7">
    <location>
        <position position="297"/>
    </location>
</feature>
<dbReference type="GO" id="GO:0009298">
    <property type="term" value="P:GDP-mannose biosynthetic process"/>
    <property type="evidence" value="ECO:0007669"/>
    <property type="project" value="InterPro"/>
</dbReference>
<comment type="caution">
    <text evidence="11">The sequence shown here is derived from an EMBL/GenBank/DDBJ whole genome shotgun (WGS) entry which is preliminary data.</text>
</comment>